<comment type="caution">
    <text evidence="3">The sequence shown here is derived from an EMBL/GenBank/DDBJ whole genome shotgun (WGS) entry which is preliminary data.</text>
</comment>
<dbReference type="EMBL" id="JAVRBG010000003">
    <property type="protein sequence ID" value="MDT0293912.1"/>
    <property type="molecule type" value="Genomic_DNA"/>
</dbReference>
<name>A0ABU2KGS8_9FLAO</name>
<evidence type="ECO:0000313" key="3">
    <source>
        <dbReference type="EMBL" id="MDT0293912.1"/>
    </source>
</evidence>
<proteinExistence type="predicted"/>
<feature type="domain" description="Secretion system C-terminal sorting" evidence="2">
    <location>
        <begin position="89"/>
        <end position="147"/>
    </location>
</feature>
<sequence length="147" mass="16983">MYQIFGSFMLCDCCYIEISHYNYTTNEQEYFTSDELESSGPYCDFNWNYFNLSVYDDQTAYALSGSHLLKMDYAGTASVKDFNRSVISIYPNPIKKGKFSINSNLYSVKELDYKIYNLSGKEVKRVSNLEENQSIEVSNLPAGIYFL</sequence>
<dbReference type="Proteomes" id="UP001182991">
    <property type="component" value="Unassembled WGS sequence"/>
</dbReference>
<dbReference type="RefSeq" id="WP_311400863.1">
    <property type="nucleotide sequence ID" value="NZ_JAVRBG010000003.1"/>
</dbReference>
<dbReference type="NCBIfam" id="TIGR04183">
    <property type="entry name" value="Por_Secre_tail"/>
    <property type="match status" value="1"/>
</dbReference>
<evidence type="ECO:0000313" key="4">
    <source>
        <dbReference type="Proteomes" id="UP001182991"/>
    </source>
</evidence>
<protein>
    <submittedName>
        <fullName evidence="3">T9SS type A sorting domain-containing protein</fullName>
    </submittedName>
</protein>
<evidence type="ECO:0000256" key="1">
    <source>
        <dbReference type="ARBA" id="ARBA00022729"/>
    </source>
</evidence>
<evidence type="ECO:0000259" key="2">
    <source>
        <dbReference type="Pfam" id="PF18962"/>
    </source>
</evidence>
<reference evidence="4" key="1">
    <citation type="submission" date="2023-07" db="EMBL/GenBank/DDBJ databases">
        <title>Isolating and identifying novel microbial strains from the Mariana Trench.</title>
        <authorList>
            <person name="Fu H."/>
        </authorList>
    </citation>
    <scope>NUCLEOTIDE SEQUENCE [LARGE SCALE GENOMIC DNA]</scope>
    <source>
        <strain evidence="4">T-y2</strain>
    </source>
</reference>
<dbReference type="InterPro" id="IPR026444">
    <property type="entry name" value="Secre_tail"/>
</dbReference>
<keyword evidence="4" id="KW-1185">Reference proteome</keyword>
<dbReference type="Pfam" id="PF18962">
    <property type="entry name" value="Por_Secre_tail"/>
    <property type="match status" value="1"/>
</dbReference>
<organism evidence="3 4">
    <name type="scientific">Mesonia ostreae</name>
    <dbReference type="NCBI Taxonomy" id="861110"/>
    <lineage>
        <taxon>Bacteria</taxon>
        <taxon>Pseudomonadati</taxon>
        <taxon>Bacteroidota</taxon>
        <taxon>Flavobacteriia</taxon>
        <taxon>Flavobacteriales</taxon>
        <taxon>Flavobacteriaceae</taxon>
        <taxon>Mesonia</taxon>
    </lineage>
</organism>
<gene>
    <name evidence="3" type="ORF">RLT85_04635</name>
</gene>
<accession>A0ABU2KGS8</accession>
<keyword evidence="1" id="KW-0732">Signal</keyword>